<name>A0A840P6I2_9ACTN</name>
<evidence type="ECO:0000256" key="1">
    <source>
        <dbReference type="SAM" id="MobiDB-lite"/>
    </source>
</evidence>
<keyword evidence="3" id="KW-0378">Hydrolase</keyword>
<dbReference type="GO" id="GO:0006508">
    <property type="term" value="P:proteolysis"/>
    <property type="evidence" value="ECO:0007669"/>
    <property type="project" value="UniProtKB-KW"/>
</dbReference>
<sequence length="116" mass="12991">MIRPETIEEADEALDWLFDASFTSAEWERVSALLDTLAEALAGEEDAAVLDAVAALDRLLQRGDWEEISEEEWTDDDDAVRAGEGEAPPKVRERLNKLKHALQALRGGRRGDDERD</sequence>
<comment type="caution">
    <text evidence="3">The sequence shown here is derived from an EMBL/GenBank/DDBJ whole genome shotgun (WGS) entry which is preliminary data.</text>
</comment>
<evidence type="ECO:0000313" key="3">
    <source>
        <dbReference type="EMBL" id="MBB5133513.1"/>
    </source>
</evidence>
<dbReference type="RefSeq" id="WP_185050469.1">
    <property type="nucleotide sequence ID" value="NZ_BAABIX010000001.1"/>
</dbReference>
<dbReference type="EMBL" id="JACHGN010000006">
    <property type="protein sequence ID" value="MBB5133513.1"/>
    <property type="molecule type" value="Genomic_DNA"/>
</dbReference>
<gene>
    <name evidence="3" type="ORF">HNP84_003239</name>
</gene>
<feature type="region of interest" description="Disordered" evidence="1">
    <location>
        <begin position="69"/>
        <end position="93"/>
    </location>
</feature>
<reference evidence="3 4" key="1">
    <citation type="submission" date="2020-08" db="EMBL/GenBank/DDBJ databases">
        <title>Genomic Encyclopedia of Type Strains, Phase IV (KMG-IV): sequencing the most valuable type-strain genomes for metagenomic binning, comparative biology and taxonomic classification.</title>
        <authorList>
            <person name="Goeker M."/>
        </authorList>
    </citation>
    <scope>NUCLEOTIDE SEQUENCE [LARGE SCALE GENOMIC DNA]</scope>
    <source>
        <strain evidence="3 4">DSM 45615</strain>
    </source>
</reference>
<evidence type="ECO:0000259" key="2">
    <source>
        <dbReference type="Pfam" id="PF20271"/>
    </source>
</evidence>
<evidence type="ECO:0000313" key="4">
    <source>
        <dbReference type="Proteomes" id="UP000578449"/>
    </source>
</evidence>
<dbReference type="AlphaFoldDB" id="A0A840P6I2"/>
<feature type="compositionally biased region" description="Acidic residues" evidence="1">
    <location>
        <begin position="69"/>
        <end position="78"/>
    </location>
</feature>
<accession>A0A840P6I2</accession>
<protein>
    <submittedName>
        <fullName evidence="3">Transglutaminase-like putative cysteine protease</fullName>
    </submittedName>
</protein>
<dbReference type="InterPro" id="IPR046924">
    <property type="entry name" value="CATASP"/>
</dbReference>
<dbReference type="Pfam" id="PF20271">
    <property type="entry name" value="CATASP"/>
    <property type="match status" value="1"/>
</dbReference>
<feature type="domain" description="CATRA-Associated Small Protein" evidence="2">
    <location>
        <begin position="10"/>
        <end position="104"/>
    </location>
</feature>
<feature type="compositionally biased region" description="Basic and acidic residues" evidence="1">
    <location>
        <begin position="79"/>
        <end position="93"/>
    </location>
</feature>
<dbReference type="Proteomes" id="UP000578449">
    <property type="component" value="Unassembled WGS sequence"/>
</dbReference>
<proteinExistence type="predicted"/>
<keyword evidence="3" id="KW-0645">Protease</keyword>
<dbReference type="GO" id="GO:0008233">
    <property type="term" value="F:peptidase activity"/>
    <property type="evidence" value="ECO:0007669"/>
    <property type="project" value="UniProtKB-KW"/>
</dbReference>
<keyword evidence="4" id="KW-1185">Reference proteome</keyword>
<organism evidence="3 4">
    <name type="scientific">Thermocatellispora tengchongensis</name>
    <dbReference type="NCBI Taxonomy" id="1073253"/>
    <lineage>
        <taxon>Bacteria</taxon>
        <taxon>Bacillati</taxon>
        <taxon>Actinomycetota</taxon>
        <taxon>Actinomycetes</taxon>
        <taxon>Streptosporangiales</taxon>
        <taxon>Streptosporangiaceae</taxon>
        <taxon>Thermocatellispora</taxon>
    </lineage>
</organism>